<name>A0ABZ2LJC7_9BACT</name>
<organism evidence="1 2">
    <name type="scientific">Pendulispora albinea</name>
    <dbReference type="NCBI Taxonomy" id="2741071"/>
    <lineage>
        <taxon>Bacteria</taxon>
        <taxon>Pseudomonadati</taxon>
        <taxon>Myxococcota</taxon>
        <taxon>Myxococcia</taxon>
        <taxon>Myxococcales</taxon>
        <taxon>Sorangiineae</taxon>
        <taxon>Pendulisporaceae</taxon>
        <taxon>Pendulispora</taxon>
    </lineage>
</organism>
<evidence type="ECO:0000313" key="2">
    <source>
        <dbReference type="Proteomes" id="UP001370348"/>
    </source>
</evidence>
<evidence type="ECO:0008006" key="3">
    <source>
        <dbReference type="Google" id="ProtNLM"/>
    </source>
</evidence>
<protein>
    <recommendedName>
        <fullName evidence="3">STAS/SEC14 domain-containing protein</fullName>
    </recommendedName>
</protein>
<keyword evidence="2" id="KW-1185">Reference proteome</keyword>
<dbReference type="RefSeq" id="WP_394820678.1">
    <property type="nucleotide sequence ID" value="NZ_CP089984.1"/>
</dbReference>
<evidence type="ECO:0000313" key="1">
    <source>
        <dbReference type="EMBL" id="WXB11063.1"/>
    </source>
</evidence>
<accession>A0ABZ2LJC7</accession>
<reference evidence="1 2" key="1">
    <citation type="submission" date="2021-12" db="EMBL/GenBank/DDBJ databases">
        <title>Discovery of the Pendulisporaceae a myxobacterial family with distinct sporulation behavior and unique specialized metabolism.</title>
        <authorList>
            <person name="Garcia R."/>
            <person name="Popoff A."/>
            <person name="Bader C.D."/>
            <person name="Loehr J."/>
            <person name="Walesch S."/>
            <person name="Walt C."/>
            <person name="Boldt J."/>
            <person name="Bunk B."/>
            <person name="Haeckl F.J.F.P.J."/>
            <person name="Gunesch A.P."/>
            <person name="Birkelbach J."/>
            <person name="Nuebel U."/>
            <person name="Pietschmann T."/>
            <person name="Bach T."/>
            <person name="Mueller R."/>
        </authorList>
    </citation>
    <scope>NUCLEOTIDE SEQUENCE [LARGE SCALE GENOMIC DNA]</scope>
    <source>
        <strain evidence="1 2">MSr11954</strain>
    </source>
</reference>
<dbReference type="EMBL" id="CP089984">
    <property type="protein sequence ID" value="WXB11063.1"/>
    <property type="molecule type" value="Genomic_DNA"/>
</dbReference>
<proteinExistence type="predicted"/>
<sequence length="131" mass="14965">MEPGFEIDVDEKHAILRIRGWGVWPRALAESYREAMIRAMARLRHRRWAVLSNRTGPHVQSEEVAEIVRDIMARASAAGRVRTALVVDSPTTLLQWRRIYRGNEGVQRPFSDEASAMAWLKSEAQKDLAGR</sequence>
<gene>
    <name evidence="1" type="ORF">LZC94_24655</name>
</gene>
<dbReference type="Proteomes" id="UP001370348">
    <property type="component" value="Chromosome"/>
</dbReference>